<evidence type="ECO:0000313" key="1">
    <source>
        <dbReference type="EMBL" id="GAI51239.1"/>
    </source>
</evidence>
<dbReference type="AlphaFoldDB" id="X1R6J9"/>
<dbReference type="EMBL" id="BARV01034854">
    <property type="protein sequence ID" value="GAI51239.1"/>
    <property type="molecule type" value="Genomic_DNA"/>
</dbReference>
<gene>
    <name evidence="1" type="ORF">S06H3_54485</name>
</gene>
<organism evidence="1">
    <name type="scientific">marine sediment metagenome</name>
    <dbReference type="NCBI Taxonomy" id="412755"/>
    <lineage>
        <taxon>unclassified sequences</taxon>
        <taxon>metagenomes</taxon>
        <taxon>ecological metagenomes</taxon>
    </lineage>
</organism>
<feature type="non-terminal residue" evidence="1">
    <location>
        <position position="174"/>
    </location>
</feature>
<sequence>MTKVVKSSWDLVREAIQGGRTDEALELIEQGEGSWLVDHYPEFRKQISMRLGEGQDAQCFITPDNPAVSAKVQEITGGYAEDVKEWWADCERLYFWVIRNIEYAPDIYTPVLPEPMNETLRWEEGFWRMPAETIKDGAGDCEDMVVLLASMLLNYNGRRHPVWAIGIESSKPKP</sequence>
<accession>X1R6J9</accession>
<dbReference type="Gene3D" id="3.10.620.30">
    <property type="match status" value="1"/>
</dbReference>
<comment type="caution">
    <text evidence="1">The sequence shown here is derived from an EMBL/GenBank/DDBJ whole genome shotgun (WGS) entry which is preliminary data.</text>
</comment>
<reference evidence="1" key="1">
    <citation type="journal article" date="2014" name="Front. Microbiol.">
        <title>High frequency of phylogenetically diverse reductive dehalogenase-homologous genes in deep subseafloor sedimentary metagenomes.</title>
        <authorList>
            <person name="Kawai M."/>
            <person name="Futagami T."/>
            <person name="Toyoda A."/>
            <person name="Takaki Y."/>
            <person name="Nishi S."/>
            <person name="Hori S."/>
            <person name="Arai W."/>
            <person name="Tsubouchi T."/>
            <person name="Morono Y."/>
            <person name="Uchiyama I."/>
            <person name="Ito T."/>
            <person name="Fujiyama A."/>
            <person name="Inagaki F."/>
            <person name="Takami H."/>
        </authorList>
    </citation>
    <scope>NUCLEOTIDE SEQUENCE</scope>
    <source>
        <strain evidence="1">Expedition CK06-06</strain>
    </source>
</reference>
<name>X1R6J9_9ZZZZ</name>
<evidence type="ECO:0008006" key="2">
    <source>
        <dbReference type="Google" id="ProtNLM"/>
    </source>
</evidence>
<proteinExistence type="predicted"/>
<protein>
    <recommendedName>
        <fullName evidence="2">Transglutaminase-like domain-containing protein</fullName>
    </recommendedName>
</protein>